<protein>
    <submittedName>
        <fullName evidence="8">Transporter</fullName>
    </submittedName>
</protein>
<feature type="transmembrane region" description="Helical" evidence="6">
    <location>
        <begin position="182"/>
        <end position="201"/>
    </location>
</feature>
<organism evidence="8 9">
    <name type="scientific">Prosthecodimorpha hirschii</name>
    <dbReference type="NCBI Taxonomy" id="665126"/>
    <lineage>
        <taxon>Bacteria</taxon>
        <taxon>Pseudomonadati</taxon>
        <taxon>Pseudomonadota</taxon>
        <taxon>Alphaproteobacteria</taxon>
        <taxon>Hyphomicrobiales</taxon>
        <taxon>Ancalomicrobiaceae</taxon>
        <taxon>Prosthecodimorpha</taxon>
    </lineage>
</organism>
<comment type="caution">
    <text evidence="8">The sequence shown here is derived from an EMBL/GenBank/DDBJ whole genome shotgun (WGS) entry which is preliminary data.</text>
</comment>
<dbReference type="InterPro" id="IPR037185">
    <property type="entry name" value="EmrE-like"/>
</dbReference>
<accession>A0A0P6VKN8</accession>
<feature type="transmembrane region" description="Helical" evidence="6">
    <location>
        <begin position="12"/>
        <end position="29"/>
    </location>
</feature>
<feature type="transmembrane region" description="Helical" evidence="6">
    <location>
        <begin position="151"/>
        <end position="170"/>
    </location>
</feature>
<feature type="transmembrane region" description="Helical" evidence="6">
    <location>
        <begin position="120"/>
        <end position="139"/>
    </location>
</feature>
<evidence type="ECO:0000313" key="8">
    <source>
        <dbReference type="EMBL" id="KPL52570.1"/>
    </source>
</evidence>
<feature type="transmembrane region" description="Helical" evidence="6">
    <location>
        <begin position="35"/>
        <end position="54"/>
    </location>
</feature>
<feature type="domain" description="EamA" evidence="7">
    <location>
        <begin position="11"/>
        <end position="133"/>
    </location>
</feature>
<reference evidence="8 9" key="2">
    <citation type="submission" date="2015-10" db="EMBL/GenBank/DDBJ databases">
        <title>Draft Genome Sequence of Prosthecomicrobium hirschii ATCC 27832.</title>
        <authorList>
            <person name="Daniel J."/>
            <person name="Givan S.A."/>
            <person name="Brun Y.V."/>
            <person name="Brown P.J."/>
        </authorList>
    </citation>
    <scope>NUCLEOTIDE SEQUENCE [LARGE SCALE GENOMIC DNA]</scope>
    <source>
        <strain evidence="8 9">16</strain>
    </source>
</reference>
<feature type="domain" description="EamA" evidence="7">
    <location>
        <begin position="149"/>
        <end position="281"/>
    </location>
</feature>
<comment type="similarity">
    <text evidence="2">Belongs to the EamA transporter family.</text>
</comment>
<feature type="transmembrane region" description="Helical" evidence="6">
    <location>
        <begin position="66"/>
        <end position="87"/>
    </location>
</feature>
<evidence type="ECO:0000313" key="9">
    <source>
        <dbReference type="Proteomes" id="UP000048984"/>
    </source>
</evidence>
<dbReference type="EMBL" id="LJYW01000001">
    <property type="protein sequence ID" value="KPL52570.1"/>
    <property type="molecule type" value="Genomic_DNA"/>
</dbReference>
<feature type="transmembrane region" description="Helical" evidence="6">
    <location>
        <begin position="264"/>
        <end position="282"/>
    </location>
</feature>
<feature type="transmembrane region" description="Helical" evidence="6">
    <location>
        <begin position="207"/>
        <end position="230"/>
    </location>
</feature>
<evidence type="ECO:0000256" key="3">
    <source>
        <dbReference type="ARBA" id="ARBA00022692"/>
    </source>
</evidence>
<dbReference type="GO" id="GO:0016020">
    <property type="term" value="C:membrane"/>
    <property type="evidence" value="ECO:0007669"/>
    <property type="project" value="UniProtKB-SubCell"/>
</dbReference>
<keyword evidence="9" id="KW-1185">Reference proteome</keyword>
<dbReference type="SUPFAM" id="SSF103481">
    <property type="entry name" value="Multidrug resistance efflux transporter EmrE"/>
    <property type="match status" value="2"/>
</dbReference>
<evidence type="ECO:0000256" key="2">
    <source>
        <dbReference type="ARBA" id="ARBA00007362"/>
    </source>
</evidence>
<dbReference type="InterPro" id="IPR000620">
    <property type="entry name" value="EamA_dom"/>
</dbReference>
<evidence type="ECO:0000259" key="7">
    <source>
        <dbReference type="Pfam" id="PF00892"/>
    </source>
</evidence>
<sequence>MKASTAGWTNGLLGVLIFSGSLPATRIAVAGFSPLFLTAARAAIAATLGAILLTALRQSLPARRDLASLAIVAFGVVLGFPLLTALALTQVTAAHSIVFIALLPLATAVFGVLRGGERPAPAFWLFSILGSAVVAGFALANDAAASLGGDLAMLGAIVVCGLGYAEGAALSRRLGGWQVISWALLLAAPVMLVLAAVTWPADWSRVALPAWLGLGYVSVFSMLVGFVFWYRGLALGGIAGVGQLQLLQPFFGLVLAGWLLGEPIAASMIAATGAVVLCVTLARRYA</sequence>
<name>A0A0P6VKN8_9HYPH</name>
<evidence type="ECO:0000256" key="6">
    <source>
        <dbReference type="SAM" id="Phobius"/>
    </source>
</evidence>
<proteinExistence type="inferred from homology"/>
<dbReference type="InterPro" id="IPR050638">
    <property type="entry name" value="AA-Vitamin_Transporters"/>
</dbReference>
<keyword evidence="3 6" id="KW-0812">Transmembrane</keyword>
<dbReference type="PANTHER" id="PTHR32322">
    <property type="entry name" value="INNER MEMBRANE TRANSPORTER"/>
    <property type="match status" value="1"/>
</dbReference>
<evidence type="ECO:0000256" key="1">
    <source>
        <dbReference type="ARBA" id="ARBA00004141"/>
    </source>
</evidence>
<keyword evidence="4 6" id="KW-1133">Transmembrane helix</keyword>
<evidence type="ECO:0000256" key="4">
    <source>
        <dbReference type="ARBA" id="ARBA00022989"/>
    </source>
</evidence>
<reference evidence="8 9" key="1">
    <citation type="submission" date="2015-09" db="EMBL/GenBank/DDBJ databases">
        <authorList>
            <person name="Jackson K.R."/>
            <person name="Lunt B.L."/>
            <person name="Fisher J.N.B."/>
            <person name="Gardner A.V."/>
            <person name="Bailey M.E."/>
            <person name="Deus L.M."/>
            <person name="Earl A.S."/>
            <person name="Gibby P.D."/>
            <person name="Hartmann K.A."/>
            <person name="Liu J.E."/>
            <person name="Manci A.M."/>
            <person name="Nielsen D.A."/>
            <person name="Solomon M.B."/>
            <person name="Breakwell D.P."/>
            <person name="Burnett S.H."/>
            <person name="Grose J.H."/>
        </authorList>
    </citation>
    <scope>NUCLEOTIDE SEQUENCE [LARGE SCALE GENOMIC DNA]</scope>
    <source>
        <strain evidence="8 9">16</strain>
    </source>
</reference>
<feature type="transmembrane region" description="Helical" evidence="6">
    <location>
        <begin position="93"/>
        <end position="113"/>
    </location>
</feature>
<gene>
    <name evidence="8" type="ORF">ABB55_10325</name>
</gene>
<dbReference type="STRING" id="665126.ABB55_10325"/>
<feature type="transmembrane region" description="Helical" evidence="6">
    <location>
        <begin position="237"/>
        <end position="258"/>
    </location>
</feature>
<comment type="subcellular location">
    <subcellularLocation>
        <location evidence="1">Membrane</location>
        <topology evidence="1">Multi-pass membrane protein</topology>
    </subcellularLocation>
</comment>
<dbReference type="RefSeq" id="WP_054358733.1">
    <property type="nucleotide sequence ID" value="NZ_LJYW01000001.1"/>
</dbReference>
<dbReference type="Pfam" id="PF00892">
    <property type="entry name" value="EamA"/>
    <property type="match status" value="2"/>
</dbReference>
<dbReference type="Proteomes" id="UP000048984">
    <property type="component" value="Unassembled WGS sequence"/>
</dbReference>
<dbReference type="AlphaFoldDB" id="A0A0P6VKN8"/>
<evidence type="ECO:0000256" key="5">
    <source>
        <dbReference type="ARBA" id="ARBA00023136"/>
    </source>
</evidence>
<keyword evidence="5 6" id="KW-0472">Membrane</keyword>
<dbReference type="PANTHER" id="PTHR32322:SF2">
    <property type="entry name" value="EAMA DOMAIN-CONTAINING PROTEIN"/>
    <property type="match status" value="1"/>
</dbReference>